<dbReference type="PANTHER" id="PTHR11575">
    <property type="entry name" value="5'-NUCLEOTIDASE-RELATED"/>
    <property type="match status" value="1"/>
</dbReference>
<comment type="similarity">
    <text evidence="2">Belongs to the 5'-nucleotidase family.</text>
</comment>
<evidence type="ECO:0000256" key="1">
    <source>
        <dbReference type="ARBA" id="ARBA00022729"/>
    </source>
</evidence>
<feature type="chain" id="PRO_5039760464" evidence="2">
    <location>
        <begin position="25"/>
        <end position="558"/>
    </location>
</feature>
<feature type="domain" description="Calcineurin-like phosphoesterase" evidence="3">
    <location>
        <begin position="40"/>
        <end position="251"/>
    </location>
</feature>
<dbReference type="SUPFAM" id="SSF55816">
    <property type="entry name" value="5'-nucleotidase (syn. UDP-sugar hydrolase), C-terminal domain"/>
    <property type="match status" value="1"/>
</dbReference>
<dbReference type="InterPro" id="IPR008334">
    <property type="entry name" value="5'-Nucleotdase_C"/>
</dbReference>
<dbReference type="SUPFAM" id="SSF56300">
    <property type="entry name" value="Metallo-dependent phosphatases"/>
    <property type="match status" value="1"/>
</dbReference>
<dbReference type="GO" id="GO:0000166">
    <property type="term" value="F:nucleotide binding"/>
    <property type="evidence" value="ECO:0007669"/>
    <property type="project" value="UniProtKB-KW"/>
</dbReference>
<dbReference type="InterPro" id="IPR004843">
    <property type="entry name" value="Calcineurin-like_PHP"/>
</dbReference>
<sequence>MNRRKLFLSITLLLSLSVIIAACAGVTPVPTAPAKHLSLVTVSDIHSNILPYETKVTRDGEKVAILVGGMDRIAAVANRENELTNGATLLVSGGDNLMGFFFRSFDGVPEITSMNMAGYDITCLGNHDFDLGSEACKKAMKVAEFPTVSSNITIKDPELAAIVKPFVIKEVAGVKIGFFGLMTPDLPRVSSVGSDVIVDNDLTSVSMEMVKALREGGASIVIALTHVGKEMDEKVARDVAGIDIIVGGHSHDTFYEKVKGPRGWETIVVQAGVNAKEIGILSFDVAGGRVVSSGWKTVLLDETVGSIEEIAKYQGKYEKELNKRMNRPVGETLVDLDAISNNVRTIETNLGDFITDAWADWFAEKGAENPIALLNGGTIRGNCIYKKGPLTYGTLLKIHPFSNTIYEVSLSGKELMTVLEMSASAVIIDGDGAELDERVSDGGFFQISGLKIEIDLSGRPFSAEYDGRNLSRIIFPGERLVSAKVKENGQWVPIKGDNTYKVYVTSWTASGGDGYYPFISAKKTDTTVDIVDVLLAYLAKMGPVKPDTEGRIVVKERK</sequence>
<feature type="signal peptide" evidence="2">
    <location>
        <begin position="1"/>
        <end position="24"/>
    </location>
</feature>
<dbReference type="EMBL" id="JAFGIX010000018">
    <property type="protein sequence ID" value="MBN1572261.1"/>
    <property type="molecule type" value="Genomic_DNA"/>
</dbReference>
<dbReference type="GO" id="GO:0030288">
    <property type="term" value="C:outer membrane-bounded periplasmic space"/>
    <property type="evidence" value="ECO:0007669"/>
    <property type="project" value="TreeGrafter"/>
</dbReference>
<dbReference type="InterPro" id="IPR036907">
    <property type="entry name" value="5'-Nucleotdase_C_sf"/>
</dbReference>
<keyword evidence="2" id="KW-0547">Nucleotide-binding</keyword>
<dbReference type="Gene3D" id="3.90.780.10">
    <property type="entry name" value="5'-Nucleotidase, C-terminal domain"/>
    <property type="match status" value="1"/>
</dbReference>
<feature type="domain" description="5'-Nucleotidase C-terminal" evidence="4">
    <location>
        <begin position="330"/>
        <end position="515"/>
    </location>
</feature>
<dbReference type="Proteomes" id="UP000809273">
    <property type="component" value="Unassembled WGS sequence"/>
</dbReference>
<reference evidence="5" key="1">
    <citation type="journal article" date="2021" name="Environ. Microbiol.">
        <title>Genomic characterization of three novel Desulfobacterota classes expand the metabolic and phylogenetic diversity of the phylum.</title>
        <authorList>
            <person name="Murphy C.L."/>
            <person name="Biggerstaff J."/>
            <person name="Eichhorn A."/>
            <person name="Ewing E."/>
            <person name="Shahan R."/>
            <person name="Soriano D."/>
            <person name="Stewart S."/>
            <person name="VanMol K."/>
            <person name="Walker R."/>
            <person name="Walters P."/>
            <person name="Elshahed M.S."/>
            <person name="Youssef N.H."/>
        </authorList>
    </citation>
    <scope>NUCLEOTIDE SEQUENCE</scope>
    <source>
        <strain evidence="5">Zod_Metabat.24</strain>
    </source>
</reference>
<keyword evidence="2" id="KW-0378">Hydrolase</keyword>
<evidence type="ECO:0000256" key="2">
    <source>
        <dbReference type="RuleBase" id="RU362119"/>
    </source>
</evidence>
<evidence type="ECO:0000313" key="6">
    <source>
        <dbReference type="Proteomes" id="UP000809273"/>
    </source>
</evidence>
<dbReference type="InterPro" id="IPR029052">
    <property type="entry name" value="Metallo-depent_PP-like"/>
</dbReference>
<organism evidence="5 6">
    <name type="scientific">Candidatus Zymogenus saltonus</name>
    <dbReference type="NCBI Taxonomy" id="2844893"/>
    <lineage>
        <taxon>Bacteria</taxon>
        <taxon>Deltaproteobacteria</taxon>
        <taxon>Candidatus Zymogenia</taxon>
        <taxon>Candidatus Zymogeniales</taxon>
        <taxon>Candidatus Zymogenaceae</taxon>
        <taxon>Candidatus Zymogenus</taxon>
    </lineage>
</organism>
<dbReference type="PROSITE" id="PS51257">
    <property type="entry name" value="PROKAR_LIPOPROTEIN"/>
    <property type="match status" value="1"/>
</dbReference>
<comment type="caution">
    <text evidence="5">The sequence shown here is derived from an EMBL/GenBank/DDBJ whole genome shotgun (WGS) entry which is preliminary data.</text>
</comment>
<evidence type="ECO:0000259" key="3">
    <source>
        <dbReference type="Pfam" id="PF00149"/>
    </source>
</evidence>
<dbReference type="InterPro" id="IPR006179">
    <property type="entry name" value="5_nucleotidase/apyrase"/>
</dbReference>
<keyword evidence="1 2" id="KW-0732">Signal</keyword>
<dbReference type="GO" id="GO:0009166">
    <property type="term" value="P:nucleotide catabolic process"/>
    <property type="evidence" value="ECO:0007669"/>
    <property type="project" value="InterPro"/>
</dbReference>
<dbReference type="PRINTS" id="PR01607">
    <property type="entry name" value="APYRASEFAMLY"/>
</dbReference>
<reference evidence="5" key="2">
    <citation type="submission" date="2021-01" db="EMBL/GenBank/DDBJ databases">
        <authorList>
            <person name="Hahn C.R."/>
            <person name="Youssef N.H."/>
            <person name="Elshahed M."/>
        </authorList>
    </citation>
    <scope>NUCLEOTIDE SEQUENCE</scope>
    <source>
        <strain evidence="5">Zod_Metabat.24</strain>
    </source>
</reference>
<protein>
    <submittedName>
        <fullName evidence="5">5'-nucleotidase C-terminal domain-containing protein</fullName>
    </submittedName>
</protein>
<dbReference type="Pfam" id="PF02872">
    <property type="entry name" value="5_nucleotid_C"/>
    <property type="match status" value="1"/>
</dbReference>
<evidence type="ECO:0000259" key="4">
    <source>
        <dbReference type="Pfam" id="PF02872"/>
    </source>
</evidence>
<dbReference type="GO" id="GO:0016787">
    <property type="term" value="F:hydrolase activity"/>
    <property type="evidence" value="ECO:0007669"/>
    <property type="project" value="UniProtKB-KW"/>
</dbReference>
<dbReference type="PANTHER" id="PTHR11575:SF24">
    <property type="entry name" value="5'-NUCLEOTIDASE"/>
    <property type="match status" value="1"/>
</dbReference>
<proteinExistence type="inferred from homology"/>
<dbReference type="AlphaFoldDB" id="A0A9D8KEM6"/>
<evidence type="ECO:0000313" key="5">
    <source>
        <dbReference type="EMBL" id="MBN1572261.1"/>
    </source>
</evidence>
<dbReference type="Pfam" id="PF00149">
    <property type="entry name" value="Metallophos"/>
    <property type="match status" value="1"/>
</dbReference>
<gene>
    <name evidence="5" type="ORF">JW984_03585</name>
</gene>
<dbReference type="CDD" id="cd00845">
    <property type="entry name" value="MPP_UshA_N_like"/>
    <property type="match status" value="1"/>
</dbReference>
<accession>A0A9D8KEM6</accession>
<name>A0A9D8KEM6_9DELT</name>
<dbReference type="Gene3D" id="3.60.21.10">
    <property type="match status" value="1"/>
</dbReference>